<dbReference type="Pfam" id="PF20385">
    <property type="entry name" value="DUF6680"/>
    <property type="match status" value="1"/>
</dbReference>
<keyword evidence="1" id="KW-0472">Membrane</keyword>
<name>A0A6A7VLR9_9BACT</name>
<accession>A0A6A7VLR9</accession>
<dbReference type="InterPro" id="IPR046502">
    <property type="entry name" value="DUF6680"/>
</dbReference>
<sequence length="174" mass="20171">MDTQTFLAICQIVGVTIIPIIIWLGGTKFQDRKAKKDAKRNLFFTLMANRKTTTILKEKVDALNLIDVVFQDDKKVRQAWKDYHNSLNSLSPDFPNNNSFALDLLSEMALSLGYKELKQTEIDRFYEPVQFTKEQELKDNLAKENLRVLLASKSCSESFTEEELRTRQNETKED</sequence>
<dbReference type="AlphaFoldDB" id="A0A6A7VLR9"/>
<organism evidence="3 4">
    <name type="scientific">Segatella copri</name>
    <dbReference type="NCBI Taxonomy" id="165179"/>
    <lineage>
        <taxon>Bacteria</taxon>
        <taxon>Pseudomonadati</taxon>
        <taxon>Bacteroidota</taxon>
        <taxon>Bacteroidia</taxon>
        <taxon>Bacteroidales</taxon>
        <taxon>Prevotellaceae</taxon>
        <taxon>Segatella</taxon>
    </lineage>
</organism>
<keyword evidence="1" id="KW-0812">Transmembrane</keyword>
<dbReference type="Proteomes" id="UP000358159">
    <property type="component" value="Unassembled WGS sequence"/>
</dbReference>
<comment type="caution">
    <text evidence="3">The sequence shown here is derived from an EMBL/GenBank/DDBJ whole genome shotgun (WGS) entry which is preliminary data.</text>
</comment>
<protein>
    <recommendedName>
        <fullName evidence="2">DUF6680 domain-containing protein</fullName>
    </recommendedName>
</protein>
<feature type="domain" description="DUF6680" evidence="2">
    <location>
        <begin position="8"/>
        <end position="165"/>
    </location>
</feature>
<keyword evidence="1" id="KW-1133">Transmembrane helix</keyword>
<dbReference type="RefSeq" id="WP_153094540.1">
    <property type="nucleotide sequence ID" value="NZ_VZAK01000048.1"/>
</dbReference>
<evidence type="ECO:0000256" key="1">
    <source>
        <dbReference type="SAM" id="Phobius"/>
    </source>
</evidence>
<evidence type="ECO:0000313" key="4">
    <source>
        <dbReference type="Proteomes" id="UP000358159"/>
    </source>
</evidence>
<dbReference type="EMBL" id="VZAZ01000039">
    <property type="protein sequence ID" value="MQO55704.1"/>
    <property type="molecule type" value="Genomic_DNA"/>
</dbReference>
<reference evidence="3 4" key="1">
    <citation type="submission" date="2019-09" db="EMBL/GenBank/DDBJ databases">
        <title>Distinct polysaccharide growth profiles of human intestinal Prevotella copri isolates.</title>
        <authorList>
            <person name="Fehlner-Peach H."/>
            <person name="Magnabosco C."/>
            <person name="Raghavan V."/>
            <person name="Scher J.U."/>
            <person name="Tett A."/>
            <person name="Cox L.M."/>
            <person name="Gottsegen C."/>
            <person name="Watters A."/>
            <person name="Wiltshire- Gordon J.D."/>
            <person name="Segata N."/>
            <person name="Bonneau R."/>
            <person name="Littman D.R."/>
        </authorList>
    </citation>
    <scope>NUCLEOTIDE SEQUENCE [LARGE SCALE GENOMIC DNA]</scope>
    <source>
        <strain evidence="3 4">BVe41219</strain>
    </source>
</reference>
<evidence type="ECO:0000313" key="3">
    <source>
        <dbReference type="EMBL" id="MQO55704.1"/>
    </source>
</evidence>
<gene>
    <name evidence="3" type="ORF">F7D42_08295</name>
</gene>
<evidence type="ECO:0000259" key="2">
    <source>
        <dbReference type="Pfam" id="PF20385"/>
    </source>
</evidence>
<proteinExistence type="predicted"/>
<feature type="transmembrane region" description="Helical" evidence="1">
    <location>
        <begin position="6"/>
        <end position="26"/>
    </location>
</feature>